<evidence type="ECO:0000313" key="1">
    <source>
        <dbReference type="EMBL" id="CBH96375.1"/>
    </source>
</evidence>
<organism evidence="1">
    <name type="scientific">mine drainage metagenome</name>
    <dbReference type="NCBI Taxonomy" id="410659"/>
    <lineage>
        <taxon>unclassified sequences</taxon>
        <taxon>metagenomes</taxon>
        <taxon>ecological metagenomes</taxon>
    </lineage>
</organism>
<protein>
    <submittedName>
        <fullName evidence="1">Uncharacterized protein</fullName>
    </submittedName>
</protein>
<sequence length="69" mass="7757">MGRGRLLPYRVGEVGRGELCAPLCVCRPFWKSQYSLADHKEQVIDLLARVTTVSLETLRIVQAMRAAAR</sequence>
<reference evidence="1" key="1">
    <citation type="submission" date="2009-10" db="EMBL/GenBank/DDBJ databases">
        <title>Diversity of trophic interactions inside an arsenic-rich microbial ecosystem.</title>
        <authorList>
            <person name="Bertin P.N."/>
            <person name="Heinrich-Salmeron A."/>
            <person name="Pelletier E."/>
            <person name="Goulhen-Chollet F."/>
            <person name="Arsene-Ploetze F."/>
            <person name="Gallien S."/>
            <person name="Calteau A."/>
            <person name="Vallenet D."/>
            <person name="Casiot C."/>
            <person name="Chane-Woon-Ming B."/>
            <person name="Giloteaux L."/>
            <person name="Barakat M."/>
            <person name="Bonnefoy V."/>
            <person name="Bruneel O."/>
            <person name="Chandler M."/>
            <person name="Cleiss J."/>
            <person name="Duran R."/>
            <person name="Elbaz-Poulichet F."/>
            <person name="Fonknechten N."/>
            <person name="Lauga B."/>
            <person name="Mornico D."/>
            <person name="Ortet P."/>
            <person name="Schaeffer C."/>
            <person name="Siguier P."/>
            <person name="Alexander Thil Smith A."/>
            <person name="Van Dorsselaer A."/>
            <person name="Weissenbach J."/>
            <person name="Medigue C."/>
            <person name="Le Paslier D."/>
        </authorList>
    </citation>
    <scope>NUCLEOTIDE SEQUENCE</scope>
</reference>
<gene>
    <name evidence="1" type="ORF">CARN2_2316</name>
</gene>
<proteinExistence type="predicted"/>
<accession>E6PN73</accession>
<dbReference type="EMBL" id="CABM01000024">
    <property type="protein sequence ID" value="CBH96375.1"/>
    <property type="molecule type" value="Genomic_DNA"/>
</dbReference>
<name>E6PN73_9ZZZZ</name>
<dbReference type="AlphaFoldDB" id="E6PN73"/>
<comment type="caution">
    <text evidence="1">The sequence shown here is derived from an EMBL/GenBank/DDBJ whole genome shotgun (WGS) entry which is preliminary data.</text>
</comment>